<evidence type="ECO:0000313" key="2">
    <source>
        <dbReference type="EMBL" id="GBF92817.1"/>
    </source>
</evidence>
<comment type="caution">
    <text evidence="2">The sequence shown here is derived from an EMBL/GenBank/DDBJ whole genome shotgun (WGS) entry which is preliminary data.</text>
</comment>
<protein>
    <submittedName>
        <fullName evidence="2">Uncharacterized protein</fullName>
    </submittedName>
</protein>
<gene>
    <name evidence="2" type="ORF">Rsub_05436</name>
</gene>
<dbReference type="AlphaFoldDB" id="A0A2V0P6K3"/>
<feature type="region of interest" description="Disordered" evidence="1">
    <location>
        <begin position="114"/>
        <end position="137"/>
    </location>
</feature>
<feature type="compositionally biased region" description="Gly residues" evidence="1">
    <location>
        <begin position="114"/>
        <end position="124"/>
    </location>
</feature>
<organism evidence="2 3">
    <name type="scientific">Raphidocelis subcapitata</name>
    <dbReference type="NCBI Taxonomy" id="307507"/>
    <lineage>
        <taxon>Eukaryota</taxon>
        <taxon>Viridiplantae</taxon>
        <taxon>Chlorophyta</taxon>
        <taxon>core chlorophytes</taxon>
        <taxon>Chlorophyceae</taxon>
        <taxon>CS clade</taxon>
        <taxon>Sphaeropleales</taxon>
        <taxon>Selenastraceae</taxon>
        <taxon>Raphidocelis</taxon>
    </lineage>
</organism>
<dbReference type="EMBL" id="BDRX01000035">
    <property type="protein sequence ID" value="GBF92817.1"/>
    <property type="molecule type" value="Genomic_DNA"/>
</dbReference>
<dbReference type="InParanoid" id="A0A2V0P6K3"/>
<name>A0A2V0P6K3_9CHLO</name>
<evidence type="ECO:0000313" key="3">
    <source>
        <dbReference type="Proteomes" id="UP000247498"/>
    </source>
</evidence>
<evidence type="ECO:0000256" key="1">
    <source>
        <dbReference type="SAM" id="MobiDB-lite"/>
    </source>
</evidence>
<sequence length="137" mass="13430">MAEAACESQSERPPREPAPGPGADDAAAAPLRDALAAQPARVAADALRLAEAANVRSQRLCELVLENAAASDLVKDGQELLAVSRQMAPLLERLKHAAAAARQLCAAAEAAAAGGEGAGAGGGAADRVRSSGGAAGG</sequence>
<accession>A0A2V0P6K3</accession>
<keyword evidence="3" id="KW-1185">Reference proteome</keyword>
<proteinExistence type="predicted"/>
<reference evidence="2 3" key="1">
    <citation type="journal article" date="2018" name="Sci. Rep.">
        <title>Raphidocelis subcapitata (=Pseudokirchneriella subcapitata) provides an insight into genome evolution and environmental adaptations in the Sphaeropleales.</title>
        <authorList>
            <person name="Suzuki S."/>
            <person name="Yamaguchi H."/>
            <person name="Nakajima N."/>
            <person name="Kawachi M."/>
        </authorList>
    </citation>
    <scope>NUCLEOTIDE SEQUENCE [LARGE SCALE GENOMIC DNA]</scope>
    <source>
        <strain evidence="2 3">NIES-35</strain>
    </source>
</reference>
<dbReference type="Proteomes" id="UP000247498">
    <property type="component" value="Unassembled WGS sequence"/>
</dbReference>
<feature type="region of interest" description="Disordered" evidence="1">
    <location>
        <begin position="1"/>
        <end position="29"/>
    </location>
</feature>